<dbReference type="GO" id="GO:0035556">
    <property type="term" value="P:intracellular signal transduction"/>
    <property type="evidence" value="ECO:0007669"/>
    <property type="project" value="InterPro"/>
</dbReference>
<dbReference type="InterPro" id="IPR017455">
    <property type="entry name" value="Znf_FYVE-rel"/>
</dbReference>
<evidence type="ECO:0000256" key="6">
    <source>
        <dbReference type="ARBA" id="ARBA00022679"/>
    </source>
</evidence>
<evidence type="ECO:0000256" key="15">
    <source>
        <dbReference type="ARBA" id="ARBA00022840"/>
    </source>
</evidence>
<feature type="region of interest" description="Disordered" evidence="21">
    <location>
        <begin position="800"/>
        <end position="839"/>
    </location>
</feature>
<feature type="domain" description="FYVE-type" evidence="22">
    <location>
        <begin position="261"/>
        <end position="321"/>
    </location>
</feature>
<feature type="compositionally biased region" description="Polar residues" evidence="21">
    <location>
        <begin position="150"/>
        <end position="161"/>
    </location>
</feature>
<feature type="region of interest" description="Disordered" evidence="21">
    <location>
        <begin position="64"/>
        <end position="83"/>
    </location>
</feature>
<evidence type="ECO:0000256" key="17">
    <source>
        <dbReference type="ARBA" id="ARBA00023306"/>
    </source>
</evidence>
<feature type="region of interest" description="Disordered" evidence="21">
    <location>
        <begin position="936"/>
        <end position="960"/>
    </location>
</feature>
<dbReference type="GO" id="GO:0052810">
    <property type="term" value="F:1-phosphatidylinositol-5-kinase activity"/>
    <property type="evidence" value="ECO:0007669"/>
    <property type="project" value="UniProtKB-ARBA"/>
</dbReference>
<dbReference type="GO" id="GO:0016192">
    <property type="term" value="P:vesicle-mediated transport"/>
    <property type="evidence" value="ECO:0007669"/>
    <property type="project" value="UniProtKB-ARBA"/>
</dbReference>
<keyword evidence="8 20" id="KW-0547">Nucleotide-binding</keyword>
<keyword evidence="15 20" id="KW-0067">ATP-binding</keyword>
<dbReference type="SMART" id="SM00064">
    <property type="entry name" value="FYVE"/>
    <property type="match status" value="1"/>
</dbReference>
<dbReference type="FunFam" id="3.30.40.10:FF:000057">
    <property type="entry name" value="1-phosphatidylinositol 3-phosphate 5-kinase isoform X1"/>
    <property type="match status" value="1"/>
</dbReference>
<evidence type="ECO:0000256" key="9">
    <source>
        <dbReference type="ARBA" id="ARBA00022753"/>
    </source>
</evidence>
<evidence type="ECO:0000256" key="21">
    <source>
        <dbReference type="SAM" id="MobiDB-lite"/>
    </source>
</evidence>
<dbReference type="CDD" id="cd15725">
    <property type="entry name" value="FYVE_PIKfyve_Fab1"/>
    <property type="match status" value="1"/>
</dbReference>
<dbReference type="Pfam" id="PF01363">
    <property type="entry name" value="FYVE"/>
    <property type="match status" value="1"/>
</dbReference>
<dbReference type="GO" id="GO:0046854">
    <property type="term" value="P:phosphatidylinositol phosphate biosynthetic process"/>
    <property type="evidence" value="ECO:0007669"/>
    <property type="project" value="TreeGrafter"/>
</dbReference>
<evidence type="ECO:0000256" key="8">
    <source>
        <dbReference type="ARBA" id="ARBA00022741"/>
    </source>
</evidence>
<dbReference type="Gene3D" id="3.30.40.10">
    <property type="entry name" value="Zinc/RING finger domain, C3HC4 (zinc finger)"/>
    <property type="match status" value="1"/>
</dbReference>
<proteinExistence type="inferred from homology"/>
<dbReference type="PROSITE" id="PS50178">
    <property type="entry name" value="ZF_FYVE"/>
    <property type="match status" value="1"/>
</dbReference>
<evidence type="ECO:0000256" key="11">
    <source>
        <dbReference type="ARBA" id="ARBA00022776"/>
    </source>
</evidence>
<dbReference type="InterPro" id="IPR008401">
    <property type="entry name" value="Apc13"/>
</dbReference>
<feature type="region of interest" description="Disordered" evidence="21">
    <location>
        <begin position="1487"/>
        <end position="1506"/>
    </location>
</feature>
<evidence type="ECO:0000259" key="22">
    <source>
        <dbReference type="PROSITE" id="PS50178"/>
    </source>
</evidence>
<evidence type="ECO:0000256" key="18">
    <source>
        <dbReference type="ARBA" id="ARBA00052820"/>
    </source>
</evidence>
<dbReference type="GO" id="GO:0010008">
    <property type="term" value="C:endosome membrane"/>
    <property type="evidence" value="ECO:0007669"/>
    <property type="project" value="UniProtKB-SubCell"/>
</dbReference>
<keyword evidence="26" id="KW-1185">Reference proteome</keyword>
<dbReference type="InterPro" id="IPR000591">
    <property type="entry name" value="DEP_dom"/>
</dbReference>
<evidence type="ECO:0000256" key="14">
    <source>
        <dbReference type="ARBA" id="ARBA00022833"/>
    </source>
</evidence>
<evidence type="ECO:0000256" key="5">
    <source>
        <dbReference type="ARBA" id="ARBA00022618"/>
    </source>
</evidence>
<feature type="compositionally biased region" description="Low complexity" evidence="21">
    <location>
        <begin position="133"/>
        <end position="144"/>
    </location>
</feature>
<feature type="region of interest" description="Disordered" evidence="21">
    <location>
        <begin position="474"/>
        <end position="500"/>
    </location>
</feature>
<evidence type="ECO:0000256" key="10">
    <source>
        <dbReference type="ARBA" id="ARBA00022771"/>
    </source>
</evidence>
<dbReference type="InterPro" id="IPR027409">
    <property type="entry name" value="GroEL-like_apical_dom_sf"/>
</dbReference>
<dbReference type="CDD" id="cd03334">
    <property type="entry name" value="Fab1_TCP"/>
    <property type="match status" value="1"/>
</dbReference>
<dbReference type="GO" id="GO:0008270">
    <property type="term" value="F:zinc ion binding"/>
    <property type="evidence" value="ECO:0007669"/>
    <property type="project" value="UniProtKB-KW"/>
</dbReference>
<dbReference type="Gene3D" id="3.50.7.10">
    <property type="entry name" value="GroEL"/>
    <property type="match status" value="1"/>
</dbReference>
<evidence type="ECO:0000256" key="3">
    <source>
        <dbReference type="ARBA" id="ARBA00012009"/>
    </source>
</evidence>
<comment type="subcellular location">
    <subcellularLocation>
        <location evidence="1">Endosome membrane</location>
    </subcellularLocation>
</comment>
<dbReference type="PROSITE" id="PS51455">
    <property type="entry name" value="PIPK"/>
    <property type="match status" value="1"/>
</dbReference>
<evidence type="ECO:0000256" key="7">
    <source>
        <dbReference type="ARBA" id="ARBA00022723"/>
    </source>
</evidence>
<dbReference type="GO" id="GO:0005524">
    <property type="term" value="F:ATP binding"/>
    <property type="evidence" value="ECO:0007669"/>
    <property type="project" value="UniProtKB-UniRule"/>
</dbReference>
<keyword evidence="7" id="KW-0479">Metal-binding</keyword>
<keyword evidence="10 19" id="KW-0863">Zinc-finger</keyword>
<dbReference type="PANTHER" id="PTHR45748:SF7">
    <property type="entry name" value="1-PHOSPHATIDYLINOSITOL 3-PHOSPHATE 5-KINASE-RELATED"/>
    <property type="match status" value="1"/>
</dbReference>
<dbReference type="Proteomes" id="UP000268350">
    <property type="component" value="Unassembled WGS sequence"/>
</dbReference>
<evidence type="ECO:0000256" key="19">
    <source>
        <dbReference type="PROSITE-ProRule" id="PRU00091"/>
    </source>
</evidence>
<organism evidence="25 26">
    <name type="scientific">Drosophila guanche</name>
    <name type="common">Fruit fly</name>
    <dbReference type="NCBI Taxonomy" id="7266"/>
    <lineage>
        <taxon>Eukaryota</taxon>
        <taxon>Metazoa</taxon>
        <taxon>Ecdysozoa</taxon>
        <taxon>Arthropoda</taxon>
        <taxon>Hexapoda</taxon>
        <taxon>Insecta</taxon>
        <taxon>Pterygota</taxon>
        <taxon>Neoptera</taxon>
        <taxon>Endopterygota</taxon>
        <taxon>Diptera</taxon>
        <taxon>Brachycera</taxon>
        <taxon>Muscomorpha</taxon>
        <taxon>Ephydroidea</taxon>
        <taxon>Drosophilidae</taxon>
        <taxon>Drosophila</taxon>
        <taxon>Sophophora</taxon>
    </lineage>
</organism>
<keyword evidence="9" id="KW-0967">Endosome</keyword>
<dbReference type="Pfam" id="PF00118">
    <property type="entry name" value="Cpn60_TCP1"/>
    <property type="match status" value="1"/>
</dbReference>
<evidence type="ECO:0000259" key="23">
    <source>
        <dbReference type="PROSITE" id="PS50186"/>
    </source>
</evidence>
<evidence type="ECO:0000256" key="16">
    <source>
        <dbReference type="ARBA" id="ARBA00023136"/>
    </source>
</evidence>
<keyword evidence="12 20" id="KW-0418">Kinase</keyword>
<keyword evidence="16" id="KW-0472">Membrane</keyword>
<dbReference type="InterPro" id="IPR013083">
    <property type="entry name" value="Znf_RING/FYVE/PHD"/>
</dbReference>
<dbReference type="InterPro" id="IPR044769">
    <property type="entry name" value="PIKfyve_PIPKc"/>
</dbReference>
<dbReference type="PANTHER" id="PTHR45748">
    <property type="entry name" value="1-PHOSPHATIDYLINOSITOL 3-PHOSPHATE 5-KINASE-RELATED"/>
    <property type="match status" value="1"/>
</dbReference>
<keyword evidence="17" id="KW-0131">Cell cycle</keyword>
<reference evidence="26" key="1">
    <citation type="submission" date="2018-01" db="EMBL/GenBank/DDBJ databases">
        <authorList>
            <person name="Alioto T."/>
            <person name="Alioto T."/>
        </authorList>
    </citation>
    <scope>NUCLEOTIDE SEQUENCE [LARGE SCALE GENOMIC DNA]</scope>
</reference>
<dbReference type="STRING" id="7266.A0A3B0JQH9"/>
<feature type="domain" description="PIPK" evidence="24">
    <location>
        <begin position="1572"/>
        <end position="1898"/>
    </location>
</feature>
<dbReference type="Gene3D" id="3.30.800.10">
    <property type="entry name" value="Phosphatidylinositol Phosphate Kinase II Beta"/>
    <property type="match status" value="1"/>
</dbReference>
<feature type="region of interest" description="Disordered" evidence="21">
    <location>
        <begin position="1511"/>
        <end position="1568"/>
    </location>
</feature>
<dbReference type="OrthoDB" id="158357at2759"/>
<dbReference type="EC" id="2.7.1.150" evidence="3"/>
<dbReference type="SUPFAM" id="SSF57903">
    <property type="entry name" value="FYVE/PHD zinc finger"/>
    <property type="match status" value="1"/>
</dbReference>
<feature type="compositionally biased region" description="Polar residues" evidence="21">
    <location>
        <begin position="349"/>
        <end position="366"/>
    </location>
</feature>
<name>A0A3B0JQH9_DROGU</name>
<evidence type="ECO:0000256" key="13">
    <source>
        <dbReference type="ARBA" id="ARBA00022786"/>
    </source>
</evidence>
<evidence type="ECO:0000313" key="25">
    <source>
        <dbReference type="EMBL" id="SPP74911.1"/>
    </source>
</evidence>
<dbReference type="InterPro" id="IPR027484">
    <property type="entry name" value="PInositol-4-P-5-kinase_N"/>
</dbReference>
<dbReference type="SUPFAM" id="SSF46785">
    <property type="entry name" value="Winged helix' DNA-binding domain"/>
    <property type="match status" value="1"/>
</dbReference>
<keyword evidence="14" id="KW-0862">Zinc</keyword>
<dbReference type="SUPFAM" id="SSF52029">
    <property type="entry name" value="GroEL apical domain-like"/>
    <property type="match status" value="1"/>
</dbReference>
<dbReference type="InterPro" id="IPR036390">
    <property type="entry name" value="WH_DNA-bd_sf"/>
</dbReference>
<evidence type="ECO:0000256" key="4">
    <source>
        <dbReference type="ARBA" id="ARBA00022553"/>
    </source>
</evidence>
<evidence type="ECO:0000256" key="12">
    <source>
        <dbReference type="ARBA" id="ARBA00022777"/>
    </source>
</evidence>
<dbReference type="Pfam" id="PF01504">
    <property type="entry name" value="PIP5K"/>
    <property type="match status" value="1"/>
</dbReference>
<dbReference type="InterPro" id="IPR002423">
    <property type="entry name" value="Cpn60/GroEL/TCP-1"/>
</dbReference>
<dbReference type="CDD" id="cd17300">
    <property type="entry name" value="PIPKc_PIKfyve"/>
    <property type="match status" value="1"/>
</dbReference>
<dbReference type="FunFam" id="3.50.7.10:FF:000007">
    <property type="entry name" value="1-phosphatidylinositol 3-phosphate 5-kinase isoform X1"/>
    <property type="match status" value="1"/>
</dbReference>
<keyword evidence="13" id="KW-0833">Ubl conjugation pathway</keyword>
<evidence type="ECO:0000313" key="26">
    <source>
        <dbReference type="Proteomes" id="UP000268350"/>
    </source>
</evidence>
<feature type="region of interest" description="Disordered" evidence="21">
    <location>
        <begin position="132"/>
        <end position="224"/>
    </location>
</feature>
<dbReference type="SMART" id="SM00049">
    <property type="entry name" value="DEP"/>
    <property type="match status" value="1"/>
</dbReference>
<dbReference type="FunFam" id="3.30.810.10:FF:000001">
    <property type="entry name" value="1-phosphatidylinositol 3-phosphate 5-kinase FAB1"/>
    <property type="match status" value="1"/>
</dbReference>
<feature type="compositionally biased region" description="Low complexity" evidence="21">
    <location>
        <begin position="65"/>
        <end position="83"/>
    </location>
</feature>
<dbReference type="Pfam" id="PF05839">
    <property type="entry name" value="Apc13p"/>
    <property type="match status" value="1"/>
</dbReference>
<keyword evidence="4" id="KW-0597">Phosphoprotein</keyword>
<evidence type="ECO:0000259" key="24">
    <source>
        <dbReference type="PROSITE" id="PS51455"/>
    </source>
</evidence>
<dbReference type="GO" id="GO:0000285">
    <property type="term" value="F:1-phosphatidylinositol-3-phosphate 5-kinase activity"/>
    <property type="evidence" value="ECO:0007669"/>
    <property type="project" value="UniProtKB-EC"/>
</dbReference>
<evidence type="ECO:0000256" key="2">
    <source>
        <dbReference type="ARBA" id="ARBA00006940"/>
    </source>
</evidence>
<feature type="compositionally biased region" description="Basic and acidic residues" evidence="21">
    <location>
        <begin position="945"/>
        <end position="960"/>
    </location>
</feature>
<dbReference type="GO" id="GO:0051301">
    <property type="term" value="P:cell division"/>
    <property type="evidence" value="ECO:0007669"/>
    <property type="project" value="UniProtKB-KW"/>
</dbReference>
<dbReference type="InterPro" id="IPR000306">
    <property type="entry name" value="Znf_FYVE"/>
</dbReference>
<gene>
    <name evidence="25" type="ORF">DGUA_6G002621</name>
</gene>
<dbReference type="Gene3D" id="3.30.810.10">
    <property type="entry name" value="2-Layer Sandwich"/>
    <property type="match status" value="1"/>
</dbReference>
<dbReference type="PROSITE" id="PS50186">
    <property type="entry name" value="DEP"/>
    <property type="match status" value="1"/>
</dbReference>
<dbReference type="GO" id="GO:0005680">
    <property type="term" value="C:anaphase-promoting complex"/>
    <property type="evidence" value="ECO:0007669"/>
    <property type="project" value="InterPro"/>
</dbReference>
<dbReference type="EMBL" id="OUUW01000001">
    <property type="protein sequence ID" value="SPP74911.1"/>
    <property type="molecule type" value="Genomic_DNA"/>
</dbReference>
<dbReference type="SUPFAM" id="SSF56104">
    <property type="entry name" value="SAICAR synthase-like"/>
    <property type="match status" value="1"/>
</dbReference>
<feature type="region of interest" description="Disordered" evidence="21">
    <location>
        <begin position="347"/>
        <end position="366"/>
    </location>
</feature>
<protein>
    <recommendedName>
        <fullName evidence="3">1-phosphatidylinositol-3-phosphate 5-kinase</fullName>
        <ecNumber evidence="3">2.7.1.150</ecNumber>
    </recommendedName>
</protein>
<comment type="catalytic activity">
    <reaction evidence="18">
        <text>a 1,2-diacyl-sn-glycero-3-phospho-(1D-myo-inositol-3-phosphate) + ATP = a 1,2-diacyl-sn-glycero-3-phospho-(1D-myo-inositol-3,5-bisphosphate) + ADP + H(+)</text>
        <dbReference type="Rhea" id="RHEA:13609"/>
        <dbReference type="ChEBI" id="CHEBI:15378"/>
        <dbReference type="ChEBI" id="CHEBI:30616"/>
        <dbReference type="ChEBI" id="CHEBI:57923"/>
        <dbReference type="ChEBI" id="CHEBI:58088"/>
        <dbReference type="ChEBI" id="CHEBI:456216"/>
        <dbReference type="EC" id="2.7.1.150"/>
    </reaction>
    <physiologicalReaction direction="left-to-right" evidence="18">
        <dbReference type="Rhea" id="RHEA:13610"/>
    </physiologicalReaction>
</comment>
<sequence length="1911" mass="215335">MDSQAPIDDLLLDIVDNAWRMEVLPFDQILVPLEKLPDPEADGGDSHLTLSEQPHKFYIQHKHPTSMNNNNNNSTSNNCSRSTSIHHQHLHSPTKLTEFARNFEDKPESLFGRVVNKIQNVYNQSYNTVNDISSGSSASPSTGPQPVQVGKSQFYSESKTPTVEVADVEENSSLGSLISRRPQPPTSLSLRANSEPRSTTAETEESEANERVDAQPLSSEANQGRTVSNVLKHISDIVATKNNNDLRKYKDTEQQRFWMPDSKAKECYDCAQKFSTFRRKHHCRLCGQIFCSKCCNQMVPGMIIRCDGDLKVCNYCSKIVLTFLKASSSDIGQDLQALQQHLSNKLEVQGSSAPNATPQQQRVPLSRKTSLGYQEERFSSQPNYTTLSFDDRKNILQQSNSLITLHEEMQRDLPVQNCGQVLIEFLNSNNKSANEVQAVAILNAMLAAGFLEPIVPDPEQTEFEPTLHYKFAKNSSSDESRAISPQFEAPNGEPQPPKSMDVSLSFHSAEDIELENDMCFTAATSKLLESYCDHEEQLLAQLLRAHNLDQEWDKVLQMLCSTAANHFKPEYCTNDLMDIRNYVNFKKVPGGRRKDSTIVHGVAFSKNVAHKDMATHVPFPRILLLQCPIVYERIEGKFVTIETVLLQEKEYLRNVCARIMSFSPNVVLVHKNVAGIAQDLLRSYGVTLVLDVKMSVMERLSRTLQCDIVSSIESNITMPKLGYCNDFYIRSYNGKTLMFFEKLTSPRGYTCLLRGGSNSELTRVKRVASALLFARYNWRLEMSFLLNEFAQPLSPKASIFDSKEASPNTETEAEAELRTGSSKRQPQPQPIAERKSEDKVTSIVVENVADFTDPLRSTEADTLSTSPSNSNVLPVVEALAVETRYDNRFRTALSSTLLSVSPFLTFPLPYLETEQGRNCRLRKLFPTELYFSKQWSQAGAPPMQERSESCGDTEAKSELGNKENEQQLQLLPAHEFVKMKLTAPATNRDIQTKLAEFRSFGGRFPKGKAPMLRPKKKLPEIIQRPQKVSEEQLYRDALDPQNHQRLPVLFCSFHYNPKGVSSFCKLPMLLDMKFYGQYDIMLEQFLQRYCCLFNSMCPSCNLPMLGHVRRYVHSLGCVHVYLTEDLTRSDPKRIYFTSWCSICNATTPTVPLSDSAKCLSLAKYLEMRFHGHAYKRRPPADADQSPPCEHSLHRDYVHHFSFRGVGAKFQYTPVEVWETDLPPLTLQLDQPRPFQGNQVQEEIKHFSVRGHEVYTRIHERIADLATEDENTPLVQNLKTMLTHDQFIFKQKIEIVHTLLTERRANAYDINDALSMARRALAESIELWGPRLLEIELVAQKLSAKQAVVHHIDAGTICTEELRPEQVPALAGDDGSSIAPVECPSEDTEAAVGSQPVVDKKFSIDQLLASTASVHSDKKSIRSILTQLLPSTNQANPLQSPFPAQDHLTLPLGSIPIHVRESDLSSVIAYSLTSADYQRALDEAFSTCSGSSEAPAAGHSSPLLKRKVPLPEGLSDAEESSPNLSRTSSNTSATPGGVVPAAASTANESEEKVKERTKAQPQSPSPHVSLAFTDNGCQFHCKIYFAREFDGMRAKSLQPPKLDRSLYRKLEKSKMREELRISQSRTGSEMELVRKPSDVSGVPPLARASEEHATDMEEESRIALARSLCNSVQWEARGGKSGSRFCKTLDDRFVLKEMNSKDMTIFEPFAPKYFEYIAKCQQLQLPTLLAKIFGVFKVSVKKKDSFVERSVMVMENLFYGCEISNKFDLKGSERNRLVDPTNQQGEIVLLDENLVQMSWSKPLYVLSHSKTVLRDAIQRDCSFLERNGVMDYSLLVGLERKNSMLVLGIIDYIRTFTLDKRMESIFKQSGLLGGKGKDPTVVSPERYKHRFIDAMDRYFLTVPDRWEGLSKV</sequence>
<accession>A0A3B0JQH9</accession>
<feature type="domain" description="DEP" evidence="23">
    <location>
        <begin position="419"/>
        <end position="473"/>
    </location>
</feature>
<evidence type="ECO:0000256" key="20">
    <source>
        <dbReference type="PROSITE-ProRule" id="PRU00781"/>
    </source>
</evidence>
<feature type="compositionally biased region" description="Basic and acidic residues" evidence="21">
    <location>
        <begin position="1548"/>
        <end position="1557"/>
    </location>
</feature>
<keyword evidence="6 20" id="KW-0808">Transferase</keyword>
<evidence type="ECO:0000256" key="1">
    <source>
        <dbReference type="ARBA" id="ARBA00004608"/>
    </source>
</evidence>
<feature type="compositionally biased region" description="Polar residues" evidence="21">
    <location>
        <begin position="1519"/>
        <end position="1533"/>
    </location>
</feature>
<keyword evidence="5" id="KW-0132">Cell division</keyword>
<dbReference type="InterPro" id="IPR002498">
    <property type="entry name" value="PInositol-4-P-4/5-kinase_core"/>
</dbReference>
<dbReference type="SMART" id="SM00330">
    <property type="entry name" value="PIPKc"/>
    <property type="match status" value="1"/>
</dbReference>
<keyword evidence="11" id="KW-0498">Mitosis</keyword>
<dbReference type="InterPro" id="IPR027483">
    <property type="entry name" value="PInositol-4-P-4/5-kinase_C_sf"/>
</dbReference>
<dbReference type="InterPro" id="IPR011011">
    <property type="entry name" value="Znf_FYVE_PHD"/>
</dbReference>
<comment type="similarity">
    <text evidence="2">Belongs to the APC13 family.</text>
</comment>
<feature type="region of interest" description="Disordered" evidence="21">
    <location>
        <begin position="1620"/>
        <end position="1652"/>
    </location>
</feature>